<dbReference type="Proteomes" id="UP000285112">
    <property type="component" value="Unassembled WGS sequence"/>
</dbReference>
<evidence type="ECO:0000256" key="1">
    <source>
        <dbReference type="SAM" id="MobiDB-lite"/>
    </source>
</evidence>
<dbReference type="InterPro" id="IPR025164">
    <property type="entry name" value="Toastrack_DUF4097"/>
</dbReference>
<feature type="compositionally biased region" description="Polar residues" evidence="1">
    <location>
        <begin position="240"/>
        <end position="252"/>
    </location>
</feature>
<name>A0A419I2U9_9PSEU</name>
<dbReference type="Pfam" id="PF13349">
    <property type="entry name" value="DUF4097"/>
    <property type="match status" value="1"/>
</dbReference>
<evidence type="ECO:0000259" key="2">
    <source>
        <dbReference type="Pfam" id="PF13349"/>
    </source>
</evidence>
<dbReference type="OrthoDB" id="4331847at2"/>
<gene>
    <name evidence="3" type="ORF">D5S19_17135</name>
</gene>
<protein>
    <recommendedName>
        <fullName evidence="2">DUF4097 domain-containing protein</fullName>
    </recommendedName>
</protein>
<reference evidence="3 4" key="1">
    <citation type="submission" date="2018-09" db="EMBL/GenBank/DDBJ databases">
        <title>YIM PH 21725 draft genome.</title>
        <authorList>
            <person name="Miao C."/>
        </authorList>
    </citation>
    <scope>NUCLEOTIDE SEQUENCE [LARGE SCALE GENOMIC DNA]</scope>
    <source>
        <strain evidence="4">YIM PH21725</strain>
    </source>
</reference>
<accession>A0A419I2U9</accession>
<sequence length="259" mass="26401">MARPILALAGIVVIGAGLAIGFGWGVASSVTREATLSEQIHGVKLTAAAGDVRVRTGSGPVQVKEKLQYHFSSDPGDAYRVEDDQLVLGDCGHNCSADFEIVVPAGIPVTGDIDSGALDVAGVSSVDVTSHSGQAQVADVAGPVSLNLSSGSTDVRNVGDLKVHSSSGRVKAEGVRGNVDVSVDSGRVELGLDQPANVTVKADSGSVDVRVPAGSYRVTGDSDSGRRSVEIPQYLQNASPESKTLDLNTGSGRLTVKAA</sequence>
<evidence type="ECO:0000313" key="3">
    <source>
        <dbReference type="EMBL" id="RJQ84365.1"/>
    </source>
</evidence>
<proteinExistence type="predicted"/>
<feature type="region of interest" description="Disordered" evidence="1">
    <location>
        <begin position="240"/>
        <end position="259"/>
    </location>
</feature>
<keyword evidence="4" id="KW-1185">Reference proteome</keyword>
<dbReference type="EMBL" id="QZFV01000087">
    <property type="protein sequence ID" value="RJQ84365.1"/>
    <property type="molecule type" value="Genomic_DNA"/>
</dbReference>
<dbReference type="RefSeq" id="WP_120024344.1">
    <property type="nucleotide sequence ID" value="NZ_QZFV01000087.1"/>
</dbReference>
<evidence type="ECO:0000313" key="4">
    <source>
        <dbReference type="Proteomes" id="UP000285112"/>
    </source>
</evidence>
<dbReference type="AlphaFoldDB" id="A0A419I2U9"/>
<comment type="caution">
    <text evidence="3">The sequence shown here is derived from an EMBL/GenBank/DDBJ whole genome shotgun (WGS) entry which is preliminary data.</text>
</comment>
<organism evidence="3 4">
    <name type="scientific">Amycolatopsis panacis</name>
    <dbReference type="NCBI Taxonomy" id="2340917"/>
    <lineage>
        <taxon>Bacteria</taxon>
        <taxon>Bacillati</taxon>
        <taxon>Actinomycetota</taxon>
        <taxon>Actinomycetes</taxon>
        <taxon>Pseudonocardiales</taxon>
        <taxon>Pseudonocardiaceae</taxon>
        <taxon>Amycolatopsis</taxon>
    </lineage>
</organism>
<feature type="domain" description="DUF4097" evidence="2">
    <location>
        <begin position="114"/>
        <end position="253"/>
    </location>
</feature>